<reference evidence="2" key="1">
    <citation type="submission" date="2020-07" db="EMBL/GenBank/DDBJ databases">
        <title>Ethylene signaling mediates host invasion by parasitic plants.</title>
        <authorList>
            <person name="Yoshida S."/>
        </authorList>
    </citation>
    <scope>NUCLEOTIDE SEQUENCE</scope>
    <source>
        <strain evidence="2">Okayama</strain>
    </source>
</reference>
<sequence length="109" mass="12070">MKSAGQLSFLKNNYLKPDPNARPAEVAAALPSPKLICRRVLLCRLPVPAVDPPNPLTRQILSRRPSPSPQAQLLQFPGENVVGRPRLLRLIWVFLCLPPPQVRHVGVVC</sequence>
<dbReference type="AlphaFoldDB" id="A0A830CEX5"/>
<feature type="region of interest" description="Disordered" evidence="1">
    <location>
        <begin position="1"/>
        <end position="20"/>
    </location>
</feature>
<keyword evidence="3" id="KW-1185">Reference proteome</keyword>
<evidence type="ECO:0000313" key="3">
    <source>
        <dbReference type="Proteomes" id="UP000653305"/>
    </source>
</evidence>
<organism evidence="2 3">
    <name type="scientific">Phtheirospermum japonicum</name>
    <dbReference type="NCBI Taxonomy" id="374723"/>
    <lineage>
        <taxon>Eukaryota</taxon>
        <taxon>Viridiplantae</taxon>
        <taxon>Streptophyta</taxon>
        <taxon>Embryophyta</taxon>
        <taxon>Tracheophyta</taxon>
        <taxon>Spermatophyta</taxon>
        <taxon>Magnoliopsida</taxon>
        <taxon>eudicotyledons</taxon>
        <taxon>Gunneridae</taxon>
        <taxon>Pentapetalae</taxon>
        <taxon>asterids</taxon>
        <taxon>lamiids</taxon>
        <taxon>Lamiales</taxon>
        <taxon>Orobanchaceae</taxon>
        <taxon>Orobanchaceae incertae sedis</taxon>
        <taxon>Phtheirospermum</taxon>
    </lineage>
</organism>
<gene>
    <name evidence="2" type="ORF">PHJA_001599700</name>
</gene>
<name>A0A830CEX5_9LAMI</name>
<accession>A0A830CEX5</accession>
<proteinExistence type="predicted"/>
<protein>
    <submittedName>
        <fullName evidence="2">Uncharacterized protein</fullName>
    </submittedName>
</protein>
<evidence type="ECO:0000313" key="2">
    <source>
        <dbReference type="EMBL" id="GFP94553.1"/>
    </source>
</evidence>
<dbReference type="EMBL" id="BMAC01000356">
    <property type="protein sequence ID" value="GFP94553.1"/>
    <property type="molecule type" value="Genomic_DNA"/>
</dbReference>
<comment type="caution">
    <text evidence="2">The sequence shown here is derived from an EMBL/GenBank/DDBJ whole genome shotgun (WGS) entry which is preliminary data.</text>
</comment>
<feature type="compositionally biased region" description="Polar residues" evidence="1">
    <location>
        <begin position="1"/>
        <end position="11"/>
    </location>
</feature>
<evidence type="ECO:0000256" key="1">
    <source>
        <dbReference type="SAM" id="MobiDB-lite"/>
    </source>
</evidence>
<dbReference type="Proteomes" id="UP000653305">
    <property type="component" value="Unassembled WGS sequence"/>
</dbReference>